<dbReference type="OrthoDB" id="2064246at2"/>
<dbReference type="KEGG" id="sri:SELR_16710"/>
<evidence type="ECO:0000313" key="1">
    <source>
        <dbReference type="EMBL" id="BAL83379.1"/>
    </source>
</evidence>
<sequence length="74" mass="8291">MFPNLKAEMARYGLSYAQVSAAVGRNPAWLDAKLRGKGNISIQEAITIHNKFFSNMDYDYLFASELIDTTNMAV</sequence>
<protein>
    <submittedName>
        <fullName evidence="1">Uncharacterized protein</fullName>
    </submittedName>
</protein>
<gene>
    <name evidence="1" type="ordered locus">SELR_16710</name>
</gene>
<dbReference type="GO" id="GO:0003677">
    <property type="term" value="F:DNA binding"/>
    <property type="evidence" value="ECO:0007669"/>
    <property type="project" value="InterPro"/>
</dbReference>
<dbReference type="HOGENOM" id="CLU_188876_1_0_9"/>
<organism evidence="1 2">
    <name type="scientific">Selenomonas ruminantium subsp. lactilytica (strain NBRC 103574 / TAM6421)</name>
    <dbReference type="NCBI Taxonomy" id="927704"/>
    <lineage>
        <taxon>Bacteria</taxon>
        <taxon>Bacillati</taxon>
        <taxon>Bacillota</taxon>
        <taxon>Negativicutes</taxon>
        <taxon>Selenomonadales</taxon>
        <taxon>Selenomonadaceae</taxon>
        <taxon>Selenomonas</taxon>
    </lineage>
</organism>
<dbReference type="InterPro" id="IPR010982">
    <property type="entry name" value="Lambda_DNA-bd_dom_sf"/>
</dbReference>
<dbReference type="SUPFAM" id="SSF47413">
    <property type="entry name" value="lambda repressor-like DNA-binding domains"/>
    <property type="match status" value="1"/>
</dbReference>
<dbReference type="RefSeq" id="WP_014424812.1">
    <property type="nucleotide sequence ID" value="NC_017068.1"/>
</dbReference>
<dbReference type="AlphaFoldDB" id="I0GRJ2"/>
<proteinExistence type="predicted"/>
<accession>I0GRJ2</accession>
<dbReference type="EMBL" id="AP012292">
    <property type="protein sequence ID" value="BAL83379.1"/>
    <property type="molecule type" value="Genomic_DNA"/>
</dbReference>
<dbReference type="PATRIC" id="fig|927704.6.peg.1730"/>
<dbReference type="Proteomes" id="UP000007887">
    <property type="component" value="Chromosome"/>
</dbReference>
<evidence type="ECO:0000313" key="2">
    <source>
        <dbReference type="Proteomes" id="UP000007887"/>
    </source>
</evidence>
<reference evidence="1 2" key="1">
    <citation type="submission" date="2011-10" db="EMBL/GenBank/DDBJ databases">
        <title>Whole genome sequence of Selenomonas ruminantium subsp. lactilytica TAM6421.</title>
        <authorList>
            <person name="Oguchi A."/>
            <person name="Ankai A."/>
            <person name="Kaneko J."/>
            <person name="Yamada-Narita S."/>
            <person name="Fukui S."/>
            <person name="Takahashi M."/>
            <person name="Onodera T."/>
            <person name="Kojima S."/>
            <person name="Fushimi T."/>
            <person name="Abe N."/>
            <person name="Kamio Y."/>
            <person name="Yamazaki S."/>
            <person name="Fujita N."/>
        </authorList>
    </citation>
    <scope>NUCLEOTIDE SEQUENCE [LARGE SCALE GENOMIC DNA]</scope>
    <source>
        <strain evidence="2">NBRC 103574 / TAM6421</strain>
    </source>
</reference>
<name>I0GRJ2_SELRL</name>